<evidence type="ECO:0000313" key="6">
    <source>
        <dbReference type="EMBL" id="QNE18224.1"/>
    </source>
</evidence>
<dbReference type="Pfam" id="PF00392">
    <property type="entry name" value="GntR"/>
    <property type="match status" value="1"/>
</dbReference>
<dbReference type="Proteomes" id="UP000515563">
    <property type="component" value="Chromosome"/>
</dbReference>
<reference evidence="6 7" key="2">
    <citation type="journal article" date="2020" name="Microbiol. Resour. Announc.">
        <title>Antarctic desert soil bacteria exhibit high novel natural product potential, evaluated through long-read genome sequencing and comparative genomics.</title>
        <authorList>
            <person name="Benaud N."/>
            <person name="Edwards R.J."/>
            <person name="Amos T.G."/>
            <person name="D'Agostino P.M."/>
            <person name="Gutierrez-Chavez C."/>
            <person name="Montgomery K."/>
            <person name="Nicetic I."/>
            <person name="Ferrari B.C."/>
        </authorList>
    </citation>
    <scope>NUCLEOTIDE SEQUENCE [LARGE SCALE GENOMIC DNA]</scope>
    <source>
        <strain evidence="6 7">SPB151</strain>
    </source>
</reference>
<reference evidence="7" key="1">
    <citation type="submission" date="2019-09" db="EMBL/GenBank/DDBJ databases">
        <title>Antimicrobial potential of Antarctic Bacteria.</title>
        <authorList>
            <person name="Benaud N."/>
            <person name="Edwards R.J."/>
            <person name="Ferrari B.C."/>
        </authorList>
    </citation>
    <scope>NUCLEOTIDE SEQUENCE [LARGE SCALE GENOMIC DNA]</scope>
    <source>
        <strain evidence="7">SPB151</strain>
    </source>
</reference>
<dbReference type="InterPro" id="IPR000524">
    <property type="entry name" value="Tscrpt_reg_HTH_GntR"/>
</dbReference>
<dbReference type="SUPFAM" id="SSF64288">
    <property type="entry name" value="Chorismate lyase-like"/>
    <property type="match status" value="1"/>
</dbReference>
<dbReference type="GO" id="GO:0003700">
    <property type="term" value="F:DNA-binding transcription factor activity"/>
    <property type="evidence" value="ECO:0007669"/>
    <property type="project" value="InterPro"/>
</dbReference>
<dbReference type="EMBL" id="CP043661">
    <property type="protein sequence ID" value="QNE18224.1"/>
    <property type="molecule type" value="Genomic_DNA"/>
</dbReference>
<evidence type="ECO:0000256" key="2">
    <source>
        <dbReference type="ARBA" id="ARBA00023125"/>
    </source>
</evidence>
<evidence type="ECO:0000313" key="7">
    <source>
        <dbReference type="Proteomes" id="UP000515563"/>
    </source>
</evidence>
<dbReference type="PANTHER" id="PTHR44846">
    <property type="entry name" value="MANNOSYL-D-GLYCERATE TRANSPORT/METABOLISM SYSTEM REPRESSOR MNGR-RELATED"/>
    <property type="match status" value="1"/>
</dbReference>
<accession>A0A7G6WW59</accession>
<dbReference type="PANTHER" id="PTHR44846:SF17">
    <property type="entry name" value="GNTR-FAMILY TRANSCRIPTIONAL REGULATOR"/>
    <property type="match status" value="1"/>
</dbReference>
<protein>
    <submittedName>
        <fullName evidence="6">GntR family transcriptional regulator</fullName>
    </submittedName>
</protein>
<keyword evidence="1" id="KW-0805">Transcription regulation</keyword>
<dbReference type="Gene3D" id="1.10.10.10">
    <property type="entry name" value="Winged helix-like DNA-binding domain superfamily/Winged helix DNA-binding domain"/>
    <property type="match status" value="1"/>
</dbReference>
<dbReference type="InterPro" id="IPR036388">
    <property type="entry name" value="WH-like_DNA-bd_sf"/>
</dbReference>
<keyword evidence="3" id="KW-0804">Transcription</keyword>
<dbReference type="AlphaFoldDB" id="A0A7G6WW59"/>
<evidence type="ECO:0000256" key="4">
    <source>
        <dbReference type="SAM" id="MobiDB-lite"/>
    </source>
</evidence>
<sequence length="279" mass="30653">MTSDDAQPRATMSATRGREGAEMTQIEAPRPRFAQIADILRDRIQRGVHAPGSPLPSEPELSREFGVSRVTINRAVGLLRTEGLVQVRRGKGAFVRPIPVITRVATQRHGARDKGRGAYDVETRRVGLEPSWTASVERVPASELTAGLLNVAVGAELVVRRRKYFANGVPTQIADTYLVSELAEKAGVTEENTGPGGTYSRLADIGRGPIHFTEEISFCSAIAAEATFLDMEPNQAVFEILFVASDREHRPVAVTRHIMAGHQWRLRYEWTDEPEGGSE</sequence>
<dbReference type="SMART" id="SM00866">
    <property type="entry name" value="UTRA"/>
    <property type="match status" value="1"/>
</dbReference>
<keyword evidence="7" id="KW-1185">Reference proteome</keyword>
<dbReference type="InterPro" id="IPR036390">
    <property type="entry name" value="WH_DNA-bd_sf"/>
</dbReference>
<organism evidence="6 7">
    <name type="scientific">Kribbella qitaiheensis</name>
    <dbReference type="NCBI Taxonomy" id="1544730"/>
    <lineage>
        <taxon>Bacteria</taxon>
        <taxon>Bacillati</taxon>
        <taxon>Actinomycetota</taxon>
        <taxon>Actinomycetes</taxon>
        <taxon>Propionibacteriales</taxon>
        <taxon>Kribbellaceae</taxon>
        <taxon>Kribbella</taxon>
    </lineage>
</organism>
<name>A0A7G6WW59_9ACTN</name>
<dbReference type="PRINTS" id="PR00035">
    <property type="entry name" value="HTHGNTR"/>
</dbReference>
<dbReference type="PROSITE" id="PS50949">
    <property type="entry name" value="HTH_GNTR"/>
    <property type="match status" value="1"/>
</dbReference>
<dbReference type="Gene3D" id="3.40.1410.10">
    <property type="entry name" value="Chorismate lyase-like"/>
    <property type="match status" value="1"/>
</dbReference>
<dbReference type="SMART" id="SM00345">
    <property type="entry name" value="HTH_GNTR"/>
    <property type="match status" value="1"/>
</dbReference>
<dbReference type="SUPFAM" id="SSF46785">
    <property type="entry name" value="Winged helix' DNA-binding domain"/>
    <property type="match status" value="1"/>
</dbReference>
<feature type="compositionally biased region" description="Polar residues" evidence="4">
    <location>
        <begin position="1"/>
        <end position="14"/>
    </location>
</feature>
<dbReference type="Pfam" id="PF07702">
    <property type="entry name" value="UTRA"/>
    <property type="match status" value="1"/>
</dbReference>
<dbReference type="InterPro" id="IPR028978">
    <property type="entry name" value="Chorismate_lyase_/UTRA_dom_sf"/>
</dbReference>
<dbReference type="InterPro" id="IPR011663">
    <property type="entry name" value="UTRA"/>
</dbReference>
<keyword evidence="2" id="KW-0238">DNA-binding</keyword>
<evidence type="ECO:0000259" key="5">
    <source>
        <dbReference type="PROSITE" id="PS50949"/>
    </source>
</evidence>
<gene>
    <name evidence="6" type="ORF">F1D05_10355</name>
</gene>
<dbReference type="CDD" id="cd07377">
    <property type="entry name" value="WHTH_GntR"/>
    <property type="match status" value="1"/>
</dbReference>
<feature type="domain" description="HTH gntR-type" evidence="5">
    <location>
        <begin position="30"/>
        <end position="98"/>
    </location>
</feature>
<dbReference type="InterPro" id="IPR050679">
    <property type="entry name" value="Bact_HTH_transcr_reg"/>
</dbReference>
<feature type="region of interest" description="Disordered" evidence="4">
    <location>
        <begin position="1"/>
        <end position="32"/>
    </location>
</feature>
<proteinExistence type="predicted"/>
<evidence type="ECO:0000256" key="3">
    <source>
        <dbReference type="ARBA" id="ARBA00023163"/>
    </source>
</evidence>
<dbReference type="GO" id="GO:0003677">
    <property type="term" value="F:DNA binding"/>
    <property type="evidence" value="ECO:0007669"/>
    <property type="project" value="UniProtKB-KW"/>
</dbReference>
<dbReference type="KEGG" id="kqi:F1D05_10355"/>
<evidence type="ECO:0000256" key="1">
    <source>
        <dbReference type="ARBA" id="ARBA00023015"/>
    </source>
</evidence>
<dbReference type="GO" id="GO:0045892">
    <property type="term" value="P:negative regulation of DNA-templated transcription"/>
    <property type="evidence" value="ECO:0007669"/>
    <property type="project" value="TreeGrafter"/>
</dbReference>